<evidence type="ECO:0000313" key="2">
    <source>
        <dbReference type="Proteomes" id="UP000290204"/>
    </source>
</evidence>
<gene>
    <name evidence="1" type="ORF">ESA94_20350</name>
</gene>
<dbReference type="PROSITE" id="PS51257">
    <property type="entry name" value="PROKAR_LIPOPROTEIN"/>
    <property type="match status" value="1"/>
</dbReference>
<evidence type="ECO:0000313" key="1">
    <source>
        <dbReference type="EMBL" id="RXK57552.1"/>
    </source>
</evidence>
<comment type="caution">
    <text evidence="1">The sequence shown here is derived from an EMBL/GenBank/DDBJ whole genome shotgun (WGS) entry which is preliminary data.</text>
</comment>
<organism evidence="1 2">
    <name type="scientific">Lacibacter luteus</name>
    <dbReference type="NCBI Taxonomy" id="2508719"/>
    <lineage>
        <taxon>Bacteria</taxon>
        <taxon>Pseudomonadati</taxon>
        <taxon>Bacteroidota</taxon>
        <taxon>Chitinophagia</taxon>
        <taxon>Chitinophagales</taxon>
        <taxon>Chitinophagaceae</taxon>
        <taxon>Lacibacter</taxon>
    </lineage>
</organism>
<protein>
    <recommendedName>
        <fullName evidence="3">Outer membrane protein assembly factor BamE</fullName>
    </recommendedName>
</protein>
<dbReference type="OrthoDB" id="799287at2"/>
<name>A0A4Q1CDW6_9BACT</name>
<dbReference type="EMBL" id="SDHW01000009">
    <property type="protein sequence ID" value="RXK57552.1"/>
    <property type="molecule type" value="Genomic_DNA"/>
</dbReference>
<reference evidence="1 2" key="1">
    <citation type="submission" date="2019-01" db="EMBL/GenBank/DDBJ databases">
        <title>Lacibacter sp. strain TTM-7.</title>
        <authorList>
            <person name="Chen W.-M."/>
        </authorList>
    </citation>
    <scope>NUCLEOTIDE SEQUENCE [LARGE SCALE GENOMIC DNA]</scope>
    <source>
        <strain evidence="1 2">TTM-7</strain>
    </source>
</reference>
<proteinExistence type="predicted"/>
<dbReference type="RefSeq" id="WP_129132804.1">
    <property type="nucleotide sequence ID" value="NZ_SDHW01000009.1"/>
</dbReference>
<dbReference type="Proteomes" id="UP000290204">
    <property type="component" value="Unassembled WGS sequence"/>
</dbReference>
<dbReference type="AlphaFoldDB" id="A0A4Q1CDW6"/>
<sequence length="109" mass="12418">MKKITMLFLLPILMACGNQKKDFTKVTEGMTTDEVVKVVGEPEQKQNIVFGDIWMYETHVVSFVAGKVMAVRDKAEFQKDAVEAFEGLKESNDQMKEGKRKWDSIQNGQ</sequence>
<keyword evidence="2" id="KW-1185">Reference proteome</keyword>
<accession>A0A4Q1CDW6</accession>
<evidence type="ECO:0008006" key="3">
    <source>
        <dbReference type="Google" id="ProtNLM"/>
    </source>
</evidence>